<dbReference type="Proteomes" id="UP000637383">
    <property type="component" value="Unassembled WGS sequence"/>
</dbReference>
<keyword evidence="2" id="KW-1185">Reference proteome</keyword>
<reference evidence="1 2" key="1">
    <citation type="journal article" date="2020" name="ISME J.">
        <title>Comparative genomics reveals insights into cyanobacterial evolution and habitat adaptation.</title>
        <authorList>
            <person name="Chen M.Y."/>
            <person name="Teng W.K."/>
            <person name="Zhao L."/>
            <person name="Hu C.X."/>
            <person name="Zhou Y.K."/>
            <person name="Han B.P."/>
            <person name="Song L.R."/>
            <person name="Shu W.S."/>
        </authorList>
    </citation>
    <scope>NUCLEOTIDE SEQUENCE [LARGE SCALE GENOMIC DNA]</scope>
    <source>
        <strain evidence="1 2">FACHB-159</strain>
    </source>
</reference>
<evidence type="ECO:0008006" key="3">
    <source>
        <dbReference type="Google" id="ProtNLM"/>
    </source>
</evidence>
<gene>
    <name evidence="1" type="ORF">H6H03_01615</name>
</gene>
<comment type="caution">
    <text evidence="1">The sequence shown here is derived from an EMBL/GenBank/DDBJ whole genome shotgun (WGS) entry which is preliminary data.</text>
</comment>
<evidence type="ECO:0000313" key="1">
    <source>
        <dbReference type="EMBL" id="MBD2732613.1"/>
    </source>
</evidence>
<proteinExistence type="predicted"/>
<dbReference type="RefSeq" id="WP_190953321.1">
    <property type="nucleotide sequence ID" value="NZ_JACJTU010000001.1"/>
</dbReference>
<accession>A0ABR8JZ95</accession>
<evidence type="ECO:0000313" key="2">
    <source>
        <dbReference type="Proteomes" id="UP000637383"/>
    </source>
</evidence>
<organism evidence="1 2">
    <name type="scientific">Nostoc paludosum FACHB-159</name>
    <dbReference type="NCBI Taxonomy" id="2692908"/>
    <lineage>
        <taxon>Bacteria</taxon>
        <taxon>Bacillati</taxon>
        <taxon>Cyanobacteriota</taxon>
        <taxon>Cyanophyceae</taxon>
        <taxon>Nostocales</taxon>
        <taxon>Nostocaceae</taxon>
        <taxon>Nostoc</taxon>
    </lineage>
</organism>
<dbReference type="EMBL" id="JACJTU010000001">
    <property type="protein sequence ID" value="MBD2732613.1"/>
    <property type="molecule type" value="Genomic_DNA"/>
</dbReference>
<protein>
    <recommendedName>
        <fullName evidence="3">Secreted protein</fullName>
    </recommendedName>
</protein>
<sequence length="63" mass="7328">MLVLGIVFCSHFRVSVSERSLFTLQVIALSLEQSYYVRLAEQSPMLIFSWPFTPTSRNRRFNG</sequence>
<name>A0ABR8JZ95_9NOSO</name>